<evidence type="ECO:0000256" key="2">
    <source>
        <dbReference type="ARBA" id="ARBA00022801"/>
    </source>
</evidence>
<evidence type="ECO:0000256" key="1">
    <source>
        <dbReference type="ARBA" id="ARBA00006717"/>
    </source>
</evidence>
<sequence>MFSQTRNIFSQQRILAATSTAACLVFNNRYTRCKEKEPQPSPVKKEEMFFDYCPKSQMHQPNLPYPAWDNDWDGKESQKVKGGVTKHYILIRHGQYDETFKQDEKRKLTALGRRQADLTGERIKEMMQGIDPLFKAMPVATLFVSNMTRAKETAEIIASHLPDYVERADPDPLLNEGIPAQIIPSRPELDIEDDLKKNGPRIEEAFQKYFSRSTDEVSTKDHPNRHDKHEVEIIVCHGNVIRYFFCRALQLPPEAWLRMSTYNCSLTYIVVRPNGKVSARMMGDIGHLGYEHSTFSMNHGFVP</sequence>
<dbReference type="EMBL" id="BLLK01000019">
    <property type="protein sequence ID" value="GFH44240.1"/>
    <property type="molecule type" value="Genomic_DNA"/>
</dbReference>
<dbReference type="SUPFAM" id="SSF53254">
    <property type="entry name" value="Phosphoglycerate mutase-like"/>
    <property type="match status" value="1"/>
</dbReference>
<reference evidence="5 6" key="1">
    <citation type="journal article" date="2021" name="Sci. Rep.">
        <title>The genome of the diatom Chaetoceros tenuissimus carries an ancient integrated fragment of an extant virus.</title>
        <authorList>
            <person name="Hongo Y."/>
            <person name="Kimura K."/>
            <person name="Takaki Y."/>
            <person name="Yoshida Y."/>
            <person name="Baba S."/>
            <person name="Kobayashi G."/>
            <person name="Nagasaki K."/>
            <person name="Hano T."/>
            <person name="Tomaru Y."/>
        </authorList>
    </citation>
    <scope>NUCLEOTIDE SEQUENCE [LARGE SCALE GENOMIC DNA]</scope>
    <source>
        <strain evidence="5 6">NIES-3715</strain>
    </source>
</reference>
<dbReference type="Pfam" id="PF00300">
    <property type="entry name" value="His_Phos_1"/>
    <property type="match status" value="1"/>
</dbReference>
<dbReference type="GO" id="GO:0090141">
    <property type="term" value="P:positive regulation of mitochondrial fission"/>
    <property type="evidence" value="ECO:0007669"/>
    <property type="project" value="TreeGrafter"/>
</dbReference>
<protein>
    <recommendedName>
        <fullName evidence="3">Serine/threonine-protein phosphatase PGAM5, mitochondrial</fullName>
    </recommendedName>
    <alternativeName>
        <fullName evidence="4">Serine/threonine-protein phosphatase Pgam5, mitochondrial</fullName>
    </alternativeName>
</protein>
<dbReference type="InterPro" id="IPR029033">
    <property type="entry name" value="His_PPase_superfam"/>
</dbReference>
<dbReference type="InterPro" id="IPR051021">
    <property type="entry name" value="Mito_Ser/Thr_phosphatase"/>
</dbReference>
<dbReference type="GO" id="GO:0005739">
    <property type="term" value="C:mitochondrion"/>
    <property type="evidence" value="ECO:0007669"/>
    <property type="project" value="TreeGrafter"/>
</dbReference>
<organism evidence="5 6">
    <name type="scientific">Chaetoceros tenuissimus</name>
    <dbReference type="NCBI Taxonomy" id="426638"/>
    <lineage>
        <taxon>Eukaryota</taxon>
        <taxon>Sar</taxon>
        <taxon>Stramenopiles</taxon>
        <taxon>Ochrophyta</taxon>
        <taxon>Bacillariophyta</taxon>
        <taxon>Coscinodiscophyceae</taxon>
        <taxon>Chaetocerotophycidae</taxon>
        <taxon>Chaetocerotales</taxon>
        <taxon>Chaetocerotaceae</taxon>
        <taxon>Chaetoceros</taxon>
    </lineage>
</organism>
<comment type="similarity">
    <text evidence="1">Belongs to the phosphoglycerate mutase family. BPG-dependent PGAM subfamily.</text>
</comment>
<dbReference type="PANTHER" id="PTHR20935:SF0">
    <property type="entry name" value="SERINE_THREONINE-PROTEIN PHOSPHATASE PGAM5, MITOCHONDRIAL"/>
    <property type="match status" value="1"/>
</dbReference>
<dbReference type="InterPro" id="IPR013078">
    <property type="entry name" value="His_Pase_superF_clade-1"/>
</dbReference>
<accession>A0AAD3GZ24</accession>
<evidence type="ECO:0000313" key="6">
    <source>
        <dbReference type="Proteomes" id="UP001054902"/>
    </source>
</evidence>
<dbReference type="PANTHER" id="PTHR20935">
    <property type="entry name" value="PHOSPHOGLYCERATE MUTASE-RELATED"/>
    <property type="match status" value="1"/>
</dbReference>
<keyword evidence="6" id="KW-1185">Reference proteome</keyword>
<dbReference type="CDD" id="cd07067">
    <property type="entry name" value="HP_PGM_like"/>
    <property type="match status" value="1"/>
</dbReference>
<comment type="caution">
    <text evidence="5">The sequence shown here is derived from an EMBL/GenBank/DDBJ whole genome shotgun (WGS) entry which is preliminary data.</text>
</comment>
<dbReference type="SMART" id="SM00855">
    <property type="entry name" value="PGAM"/>
    <property type="match status" value="1"/>
</dbReference>
<dbReference type="GO" id="GO:0004722">
    <property type="term" value="F:protein serine/threonine phosphatase activity"/>
    <property type="evidence" value="ECO:0007669"/>
    <property type="project" value="TreeGrafter"/>
</dbReference>
<dbReference type="Gene3D" id="3.40.50.1240">
    <property type="entry name" value="Phosphoglycerate mutase-like"/>
    <property type="match status" value="1"/>
</dbReference>
<evidence type="ECO:0000256" key="3">
    <source>
        <dbReference type="ARBA" id="ARBA00039765"/>
    </source>
</evidence>
<evidence type="ECO:0000256" key="4">
    <source>
        <dbReference type="ARBA" id="ARBA00040722"/>
    </source>
</evidence>
<dbReference type="AlphaFoldDB" id="A0AAD3GZ24"/>
<evidence type="ECO:0000313" key="5">
    <source>
        <dbReference type="EMBL" id="GFH44240.1"/>
    </source>
</evidence>
<keyword evidence="2" id="KW-0378">Hydrolase</keyword>
<gene>
    <name evidence="5" type="ORF">CTEN210_00714</name>
</gene>
<dbReference type="Proteomes" id="UP001054902">
    <property type="component" value="Unassembled WGS sequence"/>
</dbReference>
<name>A0AAD3GZ24_9STRA</name>
<proteinExistence type="inferred from homology"/>